<proteinExistence type="predicted"/>
<dbReference type="AlphaFoldDB" id="A0A7W6H958"/>
<name>A0A7W6H958_9HYPH</name>
<feature type="transmembrane region" description="Helical" evidence="1">
    <location>
        <begin position="122"/>
        <end position="141"/>
    </location>
</feature>
<dbReference type="EMBL" id="JACIEK010000026">
    <property type="protein sequence ID" value="MBB4000673.1"/>
    <property type="molecule type" value="Genomic_DNA"/>
</dbReference>
<protein>
    <submittedName>
        <fullName evidence="2">Drug/metabolite transporter (DMT)-like permease</fullName>
    </submittedName>
</protein>
<feature type="transmembrane region" description="Helical" evidence="1">
    <location>
        <begin position="38"/>
        <end position="60"/>
    </location>
</feature>
<keyword evidence="3" id="KW-1185">Reference proteome</keyword>
<dbReference type="SUPFAM" id="SSF103481">
    <property type="entry name" value="Multidrug resistance efflux transporter EmrE"/>
    <property type="match status" value="1"/>
</dbReference>
<comment type="caution">
    <text evidence="2">The sequence shown here is derived from an EMBL/GenBank/DDBJ whole genome shotgun (WGS) entry which is preliminary data.</text>
</comment>
<evidence type="ECO:0000313" key="3">
    <source>
        <dbReference type="Proteomes" id="UP000542776"/>
    </source>
</evidence>
<dbReference type="InterPro" id="IPR037185">
    <property type="entry name" value="EmrE-like"/>
</dbReference>
<dbReference type="RefSeq" id="WP_183202648.1">
    <property type="nucleotide sequence ID" value="NZ_JACIEK010000026.1"/>
</dbReference>
<evidence type="ECO:0000313" key="2">
    <source>
        <dbReference type="EMBL" id="MBB4000673.1"/>
    </source>
</evidence>
<keyword evidence="1" id="KW-0812">Transmembrane</keyword>
<accession>A0A7W6H958</accession>
<organism evidence="2 3">
    <name type="scientific">Aureimonas pseudogalii</name>
    <dbReference type="NCBI Taxonomy" id="1744844"/>
    <lineage>
        <taxon>Bacteria</taxon>
        <taxon>Pseudomonadati</taxon>
        <taxon>Pseudomonadota</taxon>
        <taxon>Alphaproteobacteria</taxon>
        <taxon>Hyphomicrobiales</taxon>
        <taxon>Aurantimonadaceae</taxon>
        <taxon>Aureimonas</taxon>
    </lineage>
</organism>
<dbReference type="Proteomes" id="UP000542776">
    <property type="component" value="Unassembled WGS sequence"/>
</dbReference>
<feature type="transmembrane region" description="Helical" evidence="1">
    <location>
        <begin position="66"/>
        <end position="86"/>
    </location>
</feature>
<feature type="transmembrane region" description="Helical" evidence="1">
    <location>
        <begin position="12"/>
        <end position="31"/>
    </location>
</feature>
<keyword evidence="1" id="KW-0472">Membrane</keyword>
<feature type="transmembrane region" description="Helical" evidence="1">
    <location>
        <begin position="93"/>
        <end position="116"/>
    </location>
</feature>
<reference evidence="2 3" key="1">
    <citation type="submission" date="2020-08" db="EMBL/GenBank/DDBJ databases">
        <title>Genomic Encyclopedia of Type Strains, Phase IV (KMG-IV): sequencing the most valuable type-strain genomes for metagenomic binning, comparative biology and taxonomic classification.</title>
        <authorList>
            <person name="Goeker M."/>
        </authorList>
    </citation>
    <scope>NUCLEOTIDE SEQUENCE [LARGE SCALE GENOMIC DNA]</scope>
    <source>
        <strain evidence="2 3">DSM 102238</strain>
    </source>
</reference>
<sequence length="158" mass="16585">MGCPGARLWPNGIAVVSAALWAIEGLMIWVLANADRPLTVLLHVNAFGILLMAVPAALIWQPISLANAASFLLLGPIVVTAQYCIVRGYALASLALVGSVDTFWLVFADLIGFIAFGEVPTIGVIVGSLVIAGGGVSLAFADTEQRPTLLPEARDNRF</sequence>
<keyword evidence="1" id="KW-1133">Transmembrane helix</keyword>
<gene>
    <name evidence="2" type="ORF">GGR04_004553</name>
</gene>
<evidence type="ECO:0000256" key="1">
    <source>
        <dbReference type="SAM" id="Phobius"/>
    </source>
</evidence>